<dbReference type="PROSITE" id="PS50011">
    <property type="entry name" value="PROTEIN_KINASE_DOM"/>
    <property type="match status" value="1"/>
</dbReference>
<dbReference type="SMART" id="SM00220">
    <property type="entry name" value="S_TKc"/>
    <property type="match status" value="1"/>
</dbReference>
<reference evidence="2" key="1">
    <citation type="submission" date="2018-06" db="EMBL/GenBank/DDBJ databases">
        <authorList>
            <person name="Zhirakovskaya E."/>
        </authorList>
    </citation>
    <scope>NUCLEOTIDE SEQUENCE</scope>
</reference>
<sequence>MSLFKNKHNNLIFKPIISLLIGIFCLSSIGPLPTASAQSVLDLPAVGMMVMPSQSFTPAMIRGIKVFPDKPFQFDFILDVGDFKLEGDALRKESEKLIKYFMAALTVPEEDLWVNLSPYEQDRIIPKAFGQTEMGRDLLAQDYILKQLTASLMYPEDELGEEFWDKVYEKAFETYGTINLPVNTFNKVWIVPETATVYENGDTALIVESHLKVMLEGDFLALESNFNNKKFGMQNLEDAEAQDLSELSSSVVRDVIIPAIEKEVNEGEHFAKLRQIYHAFILASWFKTNLNESLLGKIYVDQNKTTGIDIEDKNVKEKIYTQYIKAFKQGVYNYIKDEYDPVSQTIMSKKYFAGGVNLGKETALSSSPIKIIKKFSSLNILRKKFMLQISIRLNSLTKQHNVSTSKVTFDEEKKIFNSIEHLASGTTAHVYSAQLQSDSNSNIAIKVAKKYGEILGMPFELLIQREASILKELSISNRILLKKHIPLIKHQGKDYFAMTLLQGKDLVEHYWLRDFTLNEQLEITIQILSILYELHQQGFVHVDAQPGNFILDEDLNLTLTDFTFAGYTKKQSLFNTQAFSSDYIAPELLNPNTKNKKLLPRQDVYSATKTIKKILGQTSEGRQFINLAKSIFDKASSKHPEERYQNILPFAQDLIKILPQIQNSAYLTKYPNAFDGKLSSSSKTNIKVVSFDGTSSPLSKGQLINTTEPLGGIDLDRKKLNLKKKGEGIEFNANINFEYFENNPINGLTPIILNITPIQNLPSFLGINTEDKKPINSAQRQPFQNQKILSISFLKD</sequence>
<dbReference type="EMBL" id="UOGJ01000029">
    <property type="protein sequence ID" value="VAX35109.1"/>
    <property type="molecule type" value="Genomic_DNA"/>
</dbReference>
<dbReference type="Gene3D" id="1.10.510.10">
    <property type="entry name" value="Transferase(Phosphotransferase) domain 1"/>
    <property type="match status" value="1"/>
</dbReference>
<dbReference type="SUPFAM" id="SSF56112">
    <property type="entry name" value="Protein kinase-like (PK-like)"/>
    <property type="match status" value="1"/>
</dbReference>
<evidence type="ECO:0000259" key="1">
    <source>
        <dbReference type="PROSITE" id="PS50011"/>
    </source>
</evidence>
<dbReference type="InterPro" id="IPR000719">
    <property type="entry name" value="Prot_kinase_dom"/>
</dbReference>
<dbReference type="Pfam" id="PF00069">
    <property type="entry name" value="Pkinase"/>
    <property type="match status" value="1"/>
</dbReference>
<dbReference type="GO" id="GO:0005524">
    <property type="term" value="F:ATP binding"/>
    <property type="evidence" value="ECO:0007669"/>
    <property type="project" value="InterPro"/>
</dbReference>
<dbReference type="GO" id="GO:0004672">
    <property type="term" value="F:protein kinase activity"/>
    <property type="evidence" value="ECO:0007669"/>
    <property type="project" value="InterPro"/>
</dbReference>
<dbReference type="InterPro" id="IPR011009">
    <property type="entry name" value="Kinase-like_dom_sf"/>
</dbReference>
<organism evidence="2">
    <name type="scientific">hydrothermal vent metagenome</name>
    <dbReference type="NCBI Taxonomy" id="652676"/>
    <lineage>
        <taxon>unclassified sequences</taxon>
        <taxon>metagenomes</taxon>
        <taxon>ecological metagenomes</taxon>
    </lineage>
</organism>
<dbReference type="PANTHER" id="PTHR24347">
    <property type="entry name" value="SERINE/THREONINE-PROTEIN KINASE"/>
    <property type="match status" value="1"/>
</dbReference>
<accession>A0A3B1CZ45</accession>
<evidence type="ECO:0000313" key="2">
    <source>
        <dbReference type="EMBL" id="VAX35109.1"/>
    </source>
</evidence>
<gene>
    <name evidence="2" type="ORF">MNBD_UNCLBAC01-2079</name>
</gene>
<proteinExistence type="predicted"/>
<dbReference type="AlphaFoldDB" id="A0A3B1CZ45"/>
<feature type="domain" description="Protein kinase" evidence="1">
    <location>
        <begin position="416"/>
        <end position="673"/>
    </location>
</feature>
<protein>
    <recommendedName>
        <fullName evidence="1">Protein kinase domain-containing protein</fullName>
    </recommendedName>
</protein>
<name>A0A3B1CZ45_9ZZZZ</name>